<feature type="region of interest" description="Disordered" evidence="1">
    <location>
        <begin position="607"/>
        <end position="628"/>
    </location>
</feature>
<proteinExistence type="predicted"/>
<feature type="region of interest" description="Disordered" evidence="1">
    <location>
        <begin position="156"/>
        <end position="316"/>
    </location>
</feature>
<feature type="compositionally biased region" description="Polar residues" evidence="1">
    <location>
        <begin position="378"/>
        <end position="394"/>
    </location>
</feature>
<name>A0A8H7AFB0_9EURO</name>
<organism evidence="2 3">
    <name type="scientific">Endocarpon pusillum</name>
    <dbReference type="NCBI Taxonomy" id="364733"/>
    <lineage>
        <taxon>Eukaryota</taxon>
        <taxon>Fungi</taxon>
        <taxon>Dikarya</taxon>
        <taxon>Ascomycota</taxon>
        <taxon>Pezizomycotina</taxon>
        <taxon>Eurotiomycetes</taxon>
        <taxon>Chaetothyriomycetidae</taxon>
        <taxon>Verrucariales</taxon>
        <taxon>Verrucariaceae</taxon>
        <taxon>Endocarpon</taxon>
    </lineage>
</organism>
<dbReference type="OrthoDB" id="10332952at2759"/>
<evidence type="ECO:0000313" key="3">
    <source>
        <dbReference type="Proteomes" id="UP000606974"/>
    </source>
</evidence>
<feature type="region of interest" description="Disordered" evidence="1">
    <location>
        <begin position="349"/>
        <end position="510"/>
    </location>
</feature>
<feature type="compositionally biased region" description="Acidic residues" evidence="1">
    <location>
        <begin position="256"/>
        <end position="266"/>
    </location>
</feature>
<evidence type="ECO:0000313" key="2">
    <source>
        <dbReference type="EMBL" id="KAF7508035.1"/>
    </source>
</evidence>
<feature type="compositionally biased region" description="Basic and acidic residues" evidence="1">
    <location>
        <begin position="267"/>
        <end position="301"/>
    </location>
</feature>
<protein>
    <submittedName>
        <fullName evidence="2">Uncharacterized protein</fullName>
    </submittedName>
</protein>
<gene>
    <name evidence="2" type="ORF">GJ744_009617</name>
</gene>
<keyword evidence="3" id="KW-1185">Reference proteome</keyword>
<dbReference type="EMBL" id="JAACFV010000059">
    <property type="protein sequence ID" value="KAF7508035.1"/>
    <property type="molecule type" value="Genomic_DNA"/>
</dbReference>
<reference evidence="2" key="1">
    <citation type="submission" date="2020-02" db="EMBL/GenBank/DDBJ databases">
        <authorList>
            <person name="Palmer J.M."/>
        </authorList>
    </citation>
    <scope>NUCLEOTIDE SEQUENCE</scope>
    <source>
        <strain evidence="2">EPUS1.4</strain>
        <tissue evidence="2">Thallus</tissue>
    </source>
</reference>
<feature type="compositionally biased region" description="Basic and acidic residues" evidence="1">
    <location>
        <begin position="610"/>
        <end position="628"/>
    </location>
</feature>
<feature type="compositionally biased region" description="Basic and acidic residues" evidence="1">
    <location>
        <begin position="395"/>
        <end position="410"/>
    </location>
</feature>
<sequence>MVFTMRLMESFSQPERFIWHNDALTVIIPNGTRTAYHPRASVSYLKTLLIPQLRLTRAGNISSHQPPPPPPQPYDFYLAQLIHYGLDFHFETESAQRALEIEIRLGRLHVPSGLMRLEKELRKAHERKQESDRQHTVRLATQQQLDSTVDAAVTVATSEDAPEAKPILRTTHGRSVKRKKAQQEVISSSDESEALSSTDQSSNGVAEDSGNESDTIAVATDRHRGTSSGSSSSFSSEDVSEVKRSESICSGRQSIDDESSEDADGEDTSRGDDPFLDKQDFKRIKIEKSNEKDDSILRSTREAGPFVSRRQLPPTQVKIRRIASQPHLNAQPFHSALEDTVGSQSTNKTTFASVSKIPPQKPFVNPDKRPSWTIPVRSPSSSQPNTPKSVTFSQVRRETPTKLLEVEKDTLSSATKTLQRTSHRRTPSPSSDYGHTTPLRSILKKSVAHSSQPLIEDGGNTGIAVPIPHNGDASPSRPRKRKRRSEANRGFHLDLDGAQETPDIPADSYTEKPYITSDLVDGKPISALRNGTMMEALQASSQHNTSTVRSTGGALAAKSKSYLQEQTEKGTKRDGIAKSAPVTDIYRDRKLYKPTPGNSKIKVKLTGGAEHTRKDRDKFARGNENDHMNEKQLGLMGRSRSRGGLVRAGGVF</sequence>
<feature type="compositionally biased region" description="Basic and acidic residues" evidence="1">
    <location>
        <begin position="485"/>
        <end position="495"/>
    </location>
</feature>
<dbReference type="Proteomes" id="UP000606974">
    <property type="component" value="Unassembled WGS sequence"/>
</dbReference>
<accession>A0A8H7AFB0</accession>
<dbReference type="AlphaFoldDB" id="A0A8H7AFB0"/>
<feature type="compositionally biased region" description="Low complexity" evidence="1">
    <location>
        <begin position="227"/>
        <end position="236"/>
    </location>
</feature>
<feature type="compositionally biased region" description="Basic residues" evidence="1">
    <location>
        <begin position="171"/>
        <end position="180"/>
    </location>
</feature>
<comment type="caution">
    <text evidence="2">The sequence shown here is derived from an EMBL/GenBank/DDBJ whole genome shotgun (WGS) entry which is preliminary data.</text>
</comment>
<evidence type="ECO:0000256" key="1">
    <source>
        <dbReference type="SAM" id="MobiDB-lite"/>
    </source>
</evidence>